<reference evidence="1" key="1">
    <citation type="submission" date="2023-08" db="EMBL/GenBank/DDBJ databases">
        <authorList>
            <person name="Audoor S."/>
            <person name="Bilcke G."/>
        </authorList>
    </citation>
    <scope>NUCLEOTIDE SEQUENCE</scope>
</reference>
<dbReference type="EMBL" id="CAKOGP040001814">
    <property type="protein sequence ID" value="CAJ1952759.1"/>
    <property type="molecule type" value="Genomic_DNA"/>
</dbReference>
<protein>
    <submittedName>
        <fullName evidence="1">Uncharacterized protein</fullName>
    </submittedName>
</protein>
<comment type="caution">
    <text evidence="1">The sequence shown here is derived from an EMBL/GenBank/DDBJ whole genome shotgun (WGS) entry which is preliminary data.</text>
</comment>
<dbReference type="Proteomes" id="UP001295423">
    <property type="component" value="Unassembled WGS sequence"/>
</dbReference>
<name>A0AAD2JHZ4_9STRA</name>
<keyword evidence="2" id="KW-1185">Reference proteome</keyword>
<evidence type="ECO:0000313" key="2">
    <source>
        <dbReference type="Proteomes" id="UP001295423"/>
    </source>
</evidence>
<proteinExistence type="predicted"/>
<organism evidence="1 2">
    <name type="scientific">Cylindrotheca closterium</name>
    <dbReference type="NCBI Taxonomy" id="2856"/>
    <lineage>
        <taxon>Eukaryota</taxon>
        <taxon>Sar</taxon>
        <taxon>Stramenopiles</taxon>
        <taxon>Ochrophyta</taxon>
        <taxon>Bacillariophyta</taxon>
        <taxon>Bacillariophyceae</taxon>
        <taxon>Bacillariophycidae</taxon>
        <taxon>Bacillariales</taxon>
        <taxon>Bacillariaceae</taxon>
        <taxon>Cylindrotheca</taxon>
    </lineage>
</organism>
<dbReference type="AlphaFoldDB" id="A0AAD2JHZ4"/>
<sequence>MPLSTLGRSDWVSIMSPILQASLHKAGVCRSFPRVVVFAPLKYQGLGVLHPFALQVFHHLSVLMRHSANRTKTGQYLEANLQSHQLGTGTSFPLLQQEPTNTGILASETWLKRVWIELDSLGIRVEISSPPLSLHCADDRLLMDIFIDALVDQEDLLWLNWCRQFLQVTTLSELITADGCSLTAASLAGQPSGHFVPSYSWPRTRRPGPSHWDLWRRVLSQAVLRPYCRRRRLLRLLGPWSDSLDRWTWLLSRTSSILFHRSASNLAIYRPINSRSHKTFRRDLHHTWTGPLPGDVQRASVNLHPRTAYVTITGTAPVDPPDPESLPASILHLWRELAADMDDDWGWVPEYIYIEGDEQVLLAALEKGKLRVISDASFKQQVGTAAVQLRTRRGGHVIWIKCRTPGKREDQSAYRSELNGLLAGILVASWLCLQLKSLDKPRVRVACDGIAALRQVFSTWPLSPTAPHFVLLSSIREALRVSNISWAEQHVVGHADRTKTWQQMSWWERQNSEVDDIAQGYADELIATDDTIARNPKFFSEPCALYIDNEKVSCLALASVDEAVVLPELMDYWAAKGRLAPETFRLVDWPVVHRAMKSLKPAKQRFVTKHTVGMCGVSKFRKRWGLDSKNRCPLCGLEEDHLHVPRCPSDRAKTQWQLLLQELQEWFQSTTTATPIAQFLGALLCTICTPSNQPQTQTRWYRLHGISSSALTQVCEAQLRLAPQCLLEGLIAHGWADLQQQFYRSCGSRRSGNLWAANLSRQLTLIGKGMWKHPNDVFHSDDNIVHQQRATALDRRIHAEFEMGLRDLPRNLRPAIRRSGLVEVLRLPLADKEEWVLVISEARRKIRQSLAGSYD</sequence>
<gene>
    <name evidence="1" type="ORF">CYCCA115_LOCUS13702</name>
</gene>
<evidence type="ECO:0000313" key="1">
    <source>
        <dbReference type="EMBL" id="CAJ1952759.1"/>
    </source>
</evidence>
<accession>A0AAD2JHZ4</accession>